<reference evidence="3" key="1">
    <citation type="submission" date="2022-11" db="UniProtKB">
        <authorList>
            <consortium name="WormBaseParasite"/>
        </authorList>
    </citation>
    <scope>IDENTIFICATION</scope>
</reference>
<evidence type="ECO:0000256" key="1">
    <source>
        <dbReference type="SAM" id="MobiDB-lite"/>
    </source>
</evidence>
<feature type="region of interest" description="Disordered" evidence="1">
    <location>
        <begin position="1"/>
        <end position="76"/>
    </location>
</feature>
<evidence type="ECO:0000313" key="2">
    <source>
        <dbReference type="Proteomes" id="UP000887572"/>
    </source>
</evidence>
<dbReference type="Proteomes" id="UP000887572">
    <property type="component" value="Unplaced"/>
</dbReference>
<keyword evidence="2" id="KW-1185">Reference proteome</keyword>
<feature type="compositionally biased region" description="Basic and acidic residues" evidence="1">
    <location>
        <begin position="31"/>
        <end position="42"/>
    </location>
</feature>
<protein>
    <submittedName>
        <fullName evidence="3">Uncharacterized protein</fullName>
    </submittedName>
</protein>
<feature type="compositionally biased region" description="Acidic residues" evidence="1">
    <location>
        <begin position="21"/>
        <end position="30"/>
    </location>
</feature>
<evidence type="ECO:0000313" key="3">
    <source>
        <dbReference type="WBParaSite" id="Gr19_v10_g12030.t1"/>
    </source>
</evidence>
<dbReference type="WBParaSite" id="Gr19_v10_g12030.t1">
    <property type="protein sequence ID" value="Gr19_v10_g12030.t1"/>
    <property type="gene ID" value="Gr19_v10_g12030"/>
</dbReference>
<name>A0A914GXB8_GLORO</name>
<feature type="compositionally biased region" description="Basic and acidic residues" evidence="1">
    <location>
        <begin position="1"/>
        <end position="15"/>
    </location>
</feature>
<proteinExistence type="predicted"/>
<dbReference type="AlphaFoldDB" id="A0A914GXB8"/>
<accession>A0A914GXB8</accession>
<organism evidence="2 3">
    <name type="scientific">Globodera rostochiensis</name>
    <name type="common">Golden nematode worm</name>
    <name type="synonym">Heterodera rostochiensis</name>
    <dbReference type="NCBI Taxonomy" id="31243"/>
    <lineage>
        <taxon>Eukaryota</taxon>
        <taxon>Metazoa</taxon>
        <taxon>Ecdysozoa</taxon>
        <taxon>Nematoda</taxon>
        <taxon>Chromadorea</taxon>
        <taxon>Rhabditida</taxon>
        <taxon>Tylenchina</taxon>
        <taxon>Tylenchomorpha</taxon>
        <taxon>Tylenchoidea</taxon>
        <taxon>Heteroderidae</taxon>
        <taxon>Heteroderinae</taxon>
        <taxon>Globodera</taxon>
    </lineage>
</organism>
<sequence>MKTDTRERRSTRAEEAAPAAEGEEAEEENASVEKELPNERKRAGGRQRKALPFAARDTGESDGAAGRRAAEVRRHG</sequence>